<dbReference type="PANTHER" id="PTHR12778:SF9">
    <property type="entry name" value="ACETYL-COENZYME A TRANSPORTER 1"/>
    <property type="match status" value="1"/>
</dbReference>
<dbReference type="Proteomes" id="UP000676336">
    <property type="component" value="Unassembled WGS sequence"/>
</dbReference>
<evidence type="ECO:0000256" key="1">
    <source>
        <dbReference type="ARBA" id="ARBA00004141"/>
    </source>
</evidence>
<dbReference type="EMBL" id="CAJOBI010140779">
    <property type="protein sequence ID" value="CAF4767226.1"/>
    <property type="molecule type" value="Genomic_DNA"/>
</dbReference>
<evidence type="ECO:0000313" key="8">
    <source>
        <dbReference type="Proteomes" id="UP000663834"/>
    </source>
</evidence>
<comment type="subcellular location">
    <subcellularLocation>
        <location evidence="1">Membrane</location>
        <topology evidence="1">Multi-pass membrane protein</topology>
    </subcellularLocation>
</comment>
<keyword evidence="3 5" id="KW-1133">Transmembrane helix</keyword>
<feature type="transmembrane region" description="Helical" evidence="5">
    <location>
        <begin position="36"/>
        <end position="55"/>
    </location>
</feature>
<dbReference type="Proteomes" id="UP000663834">
    <property type="component" value="Unassembled WGS sequence"/>
</dbReference>
<evidence type="ECO:0000256" key="5">
    <source>
        <dbReference type="SAM" id="Phobius"/>
    </source>
</evidence>
<keyword evidence="2 5" id="KW-0812">Transmembrane</keyword>
<accession>A0A816C7H7</accession>
<dbReference type="GO" id="GO:0035348">
    <property type="term" value="P:acetyl-CoA transmembrane transport"/>
    <property type="evidence" value="ECO:0007669"/>
    <property type="project" value="InterPro"/>
</dbReference>
<proteinExistence type="predicted"/>
<keyword evidence="4 5" id="KW-0472">Membrane</keyword>
<gene>
    <name evidence="6" type="ORF">KQP761_LOCUS24617</name>
    <name evidence="7" type="ORF">SMN809_LOCUS45790</name>
</gene>
<name>A0A816C7H7_9BILA</name>
<dbReference type="AlphaFoldDB" id="A0A816C7H7"/>
<comment type="caution">
    <text evidence="6">The sequence shown here is derived from an EMBL/GenBank/DDBJ whole genome shotgun (WGS) entry which is preliminary data.</text>
</comment>
<protein>
    <submittedName>
        <fullName evidence="6">Uncharacterized protein</fullName>
    </submittedName>
</protein>
<sequence length="63" mass="7246">MLYLSQGIVLGLISTVPVYLASFDATWKQQGTMSFVMYPFSLKLLWAPLIDAFYIRQLGRRQT</sequence>
<dbReference type="GO" id="GO:0016020">
    <property type="term" value="C:membrane"/>
    <property type="evidence" value="ECO:0007669"/>
    <property type="project" value="UniProtKB-SubCell"/>
</dbReference>
<evidence type="ECO:0000256" key="2">
    <source>
        <dbReference type="ARBA" id="ARBA00022692"/>
    </source>
</evidence>
<feature type="non-terminal residue" evidence="6">
    <location>
        <position position="63"/>
    </location>
</feature>
<evidence type="ECO:0000313" key="7">
    <source>
        <dbReference type="EMBL" id="CAF4767226.1"/>
    </source>
</evidence>
<evidence type="ECO:0000256" key="3">
    <source>
        <dbReference type="ARBA" id="ARBA00022989"/>
    </source>
</evidence>
<evidence type="ECO:0000313" key="6">
    <source>
        <dbReference type="EMBL" id="CAF1620596.1"/>
    </source>
</evidence>
<dbReference type="InterPro" id="IPR004752">
    <property type="entry name" value="AmpG_permease/AT-1"/>
</dbReference>
<reference evidence="6" key="1">
    <citation type="submission" date="2021-02" db="EMBL/GenBank/DDBJ databases">
        <authorList>
            <person name="Nowell W R."/>
        </authorList>
    </citation>
    <scope>NUCLEOTIDE SEQUENCE</scope>
</reference>
<dbReference type="OrthoDB" id="6415790at2759"/>
<dbReference type="Pfam" id="PF13000">
    <property type="entry name" value="Acatn"/>
    <property type="match status" value="1"/>
</dbReference>
<dbReference type="GO" id="GO:0008521">
    <property type="term" value="F:acetyl-CoA transmembrane transporter activity"/>
    <property type="evidence" value="ECO:0007669"/>
    <property type="project" value="InterPro"/>
</dbReference>
<evidence type="ECO:0000256" key="4">
    <source>
        <dbReference type="ARBA" id="ARBA00023136"/>
    </source>
</evidence>
<dbReference type="PANTHER" id="PTHR12778">
    <property type="entry name" value="SOLUTE CARRIER FAMILY 33 ACETYL-COA TRANSPORTER -RELATED"/>
    <property type="match status" value="1"/>
</dbReference>
<dbReference type="InterPro" id="IPR024371">
    <property type="entry name" value="AcetylCoA_trans_1-like"/>
</dbReference>
<dbReference type="EMBL" id="CAJNOW010013406">
    <property type="protein sequence ID" value="CAF1620596.1"/>
    <property type="molecule type" value="Genomic_DNA"/>
</dbReference>
<organism evidence="6 8">
    <name type="scientific">Rotaria magnacalcarata</name>
    <dbReference type="NCBI Taxonomy" id="392030"/>
    <lineage>
        <taxon>Eukaryota</taxon>
        <taxon>Metazoa</taxon>
        <taxon>Spiralia</taxon>
        <taxon>Gnathifera</taxon>
        <taxon>Rotifera</taxon>
        <taxon>Eurotatoria</taxon>
        <taxon>Bdelloidea</taxon>
        <taxon>Philodinida</taxon>
        <taxon>Philodinidae</taxon>
        <taxon>Rotaria</taxon>
    </lineage>
</organism>